<dbReference type="GO" id="GO:0009403">
    <property type="term" value="P:toxin biosynthetic process"/>
    <property type="evidence" value="ECO:0007669"/>
    <property type="project" value="InterPro"/>
</dbReference>
<dbReference type="PATRIC" id="fig|1094466.5.peg.124"/>
<evidence type="ECO:0000256" key="4">
    <source>
        <dbReference type="ARBA" id="ARBA00023136"/>
    </source>
</evidence>
<organism evidence="6 7">
    <name type="scientific">Flavobacterium indicum (strain DSM 17447 / CIP 109464 / GPTSA100-9)</name>
    <dbReference type="NCBI Taxonomy" id="1094466"/>
    <lineage>
        <taxon>Bacteria</taxon>
        <taxon>Pseudomonadati</taxon>
        <taxon>Bacteroidota</taxon>
        <taxon>Flavobacteriia</taxon>
        <taxon>Flavobacteriales</taxon>
        <taxon>Flavobacteriaceae</taxon>
        <taxon>Flavobacterium</taxon>
    </lineage>
</organism>
<accession>H8XNL2</accession>
<dbReference type="EMBL" id="HE774682">
    <property type="protein sequence ID" value="CCG52129.1"/>
    <property type="molecule type" value="Genomic_DNA"/>
</dbReference>
<reference evidence="6 7" key="1">
    <citation type="journal article" date="2012" name="J. Bacteriol.">
        <title>Complete Genome Sequence of Flavobacterium indicum GPSTA100-9T, Isolated from Warm Spring Water.</title>
        <authorList>
            <person name="Barbier P."/>
            <person name="Houel A."/>
            <person name="Loux V."/>
            <person name="Poulain J."/>
            <person name="Bernardet J.F."/>
            <person name="Touchon M."/>
            <person name="Duchaud E."/>
        </authorList>
    </citation>
    <scope>NUCLEOTIDE SEQUENCE [LARGE SCALE GENOMIC DNA]</scope>
    <source>
        <strain evidence="7">DSM 17447 / CIP 109464 / GPTSA100-9</strain>
    </source>
</reference>
<evidence type="ECO:0000256" key="3">
    <source>
        <dbReference type="ARBA" id="ARBA00022989"/>
    </source>
</evidence>
<reference evidence="7" key="2">
    <citation type="submission" date="2012-03" db="EMBL/GenBank/DDBJ databases">
        <title>Complete genome sequence of Flavobacterium indicum GPTSA100-9T, isolated from warm spring water.</title>
        <authorList>
            <person name="Barbier P."/>
            <person name="Houel A."/>
            <person name="Loux V."/>
            <person name="Poulain J."/>
            <person name="Bernardet J.-F."/>
            <person name="Touchon M."/>
            <person name="Duchaud E."/>
        </authorList>
    </citation>
    <scope>NUCLEOTIDE SEQUENCE [LARGE SCALE GENOMIC DNA]</scope>
    <source>
        <strain evidence="7">DSM 17447 / CIP 109464 / GPTSA100-9</strain>
    </source>
</reference>
<dbReference type="Pfam" id="PF02674">
    <property type="entry name" value="Colicin_V"/>
    <property type="match status" value="1"/>
</dbReference>
<feature type="transmembrane region" description="Helical" evidence="5">
    <location>
        <begin position="20"/>
        <end position="42"/>
    </location>
</feature>
<gene>
    <name evidence="6" type="ordered locus">KQS_00650</name>
</gene>
<evidence type="ECO:0000313" key="6">
    <source>
        <dbReference type="EMBL" id="CCG52129.1"/>
    </source>
</evidence>
<keyword evidence="4 5" id="KW-0472">Membrane</keyword>
<dbReference type="GO" id="GO:0016020">
    <property type="term" value="C:membrane"/>
    <property type="evidence" value="ECO:0007669"/>
    <property type="project" value="UniProtKB-SubCell"/>
</dbReference>
<dbReference type="OrthoDB" id="9799585at2"/>
<keyword evidence="7" id="KW-1185">Reference proteome</keyword>
<evidence type="ECO:0000313" key="7">
    <source>
        <dbReference type="Proteomes" id="UP000007599"/>
    </source>
</evidence>
<keyword evidence="3 5" id="KW-1133">Transmembrane helix</keyword>
<dbReference type="eggNOG" id="COG1286">
    <property type="taxonomic scope" value="Bacteria"/>
</dbReference>
<feature type="transmembrane region" description="Helical" evidence="5">
    <location>
        <begin position="62"/>
        <end position="83"/>
    </location>
</feature>
<evidence type="ECO:0008006" key="8">
    <source>
        <dbReference type="Google" id="ProtNLM"/>
    </source>
</evidence>
<dbReference type="KEGG" id="fin:KQS_00650"/>
<sequence>MQFIDILCSIALLFALYKGYTNGLLVELASFISLLLGLYIAIHFSDILKNVLSEIVSWSPRYIQVIAFALTFVMVLFGIHFLAKLFSNIADFAHLGWLNKLAGAGFRLLKTVLVLSVLIGLIQKINFNNWLFSDKTKKDSLFYEPIQEVVQIIYPSFKELLDEIK</sequence>
<dbReference type="PANTHER" id="PTHR37306:SF1">
    <property type="entry name" value="COLICIN V PRODUCTION PROTEIN"/>
    <property type="match status" value="1"/>
</dbReference>
<proteinExistence type="predicted"/>
<name>H8XNL2_FLAIG</name>
<protein>
    <recommendedName>
        <fullName evidence="8">Colicin V production protein</fullName>
    </recommendedName>
</protein>
<dbReference type="RefSeq" id="WP_014387273.1">
    <property type="nucleotide sequence ID" value="NC_017025.1"/>
</dbReference>
<evidence type="ECO:0000256" key="1">
    <source>
        <dbReference type="ARBA" id="ARBA00004141"/>
    </source>
</evidence>
<keyword evidence="2 5" id="KW-0812">Transmembrane</keyword>
<evidence type="ECO:0000256" key="2">
    <source>
        <dbReference type="ARBA" id="ARBA00022692"/>
    </source>
</evidence>
<dbReference type="Proteomes" id="UP000007599">
    <property type="component" value="Chromosome I"/>
</dbReference>
<dbReference type="AlphaFoldDB" id="H8XNL2"/>
<dbReference type="InterPro" id="IPR003825">
    <property type="entry name" value="Colicin-V_CvpA"/>
</dbReference>
<dbReference type="STRING" id="1094466.KQS_00650"/>
<feature type="transmembrane region" description="Helical" evidence="5">
    <location>
        <begin position="103"/>
        <end position="122"/>
    </location>
</feature>
<evidence type="ECO:0000256" key="5">
    <source>
        <dbReference type="SAM" id="Phobius"/>
    </source>
</evidence>
<comment type="subcellular location">
    <subcellularLocation>
        <location evidence="1">Membrane</location>
        <topology evidence="1">Multi-pass membrane protein</topology>
    </subcellularLocation>
</comment>
<dbReference type="PANTHER" id="PTHR37306">
    <property type="entry name" value="COLICIN V PRODUCTION PROTEIN"/>
    <property type="match status" value="1"/>
</dbReference>
<dbReference type="HOGENOM" id="CLU_092720_5_2_10"/>